<dbReference type="Proteomes" id="UP000075391">
    <property type="component" value="Unassembled WGS sequence"/>
</dbReference>
<evidence type="ECO:0000313" key="2">
    <source>
        <dbReference type="Proteomes" id="UP000075391"/>
    </source>
</evidence>
<dbReference type="InterPro" id="IPR029058">
    <property type="entry name" value="AB_hydrolase_fold"/>
</dbReference>
<sequence>MYTDLAKQELPFDGEFFLSRNKKYEELIFFVHFYEGSKKQLLRHIKLVNSLGFDAFAFQLQGTLKDLISLRPPVSKAGVFGTKHVYADQIETLLNLIPGKKIIFSFSNPSGAAIEAMARRHCSDTVALICDSGPTARFIPSAYNLYTHEYKLKPMPLRVALAPLLSMAWSPFLHKDLHDDLKTFPEGFKVLSIRGWKDLLIPPDHIDEVFEPHSNLDWTKLALPEAGHLTGLRDFKSDYAPVLEKFLHSVATPL</sequence>
<reference evidence="1 2" key="1">
    <citation type="submission" date="2016-03" db="EMBL/GenBank/DDBJ databases">
        <authorList>
            <person name="Ploux O."/>
        </authorList>
    </citation>
    <scope>NUCLEOTIDE SEQUENCE [LARGE SCALE GENOMIC DNA]</scope>
    <source>
        <strain evidence="1 2">BER2</strain>
    </source>
</reference>
<dbReference type="EMBL" id="LUKF01000019">
    <property type="protein sequence ID" value="KYG60513.1"/>
    <property type="molecule type" value="Genomic_DNA"/>
</dbReference>
<name>A0A150WC59_BDEBC</name>
<proteinExistence type="predicted"/>
<organism evidence="1 2">
    <name type="scientific">Bdellovibrio bacteriovorus</name>
    <dbReference type="NCBI Taxonomy" id="959"/>
    <lineage>
        <taxon>Bacteria</taxon>
        <taxon>Pseudomonadati</taxon>
        <taxon>Bdellovibrionota</taxon>
        <taxon>Bdellovibrionia</taxon>
        <taxon>Bdellovibrionales</taxon>
        <taxon>Pseudobdellovibrionaceae</taxon>
        <taxon>Bdellovibrio</taxon>
    </lineage>
</organism>
<evidence type="ECO:0000313" key="1">
    <source>
        <dbReference type="EMBL" id="KYG60513.1"/>
    </source>
</evidence>
<dbReference type="Gene3D" id="3.40.50.1820">
    <property type="entry name" value="alpha/beta hydrolase"/>
    <property type="match status" value="1"/>
</dbReference>
<accession>A0A150WC59</accession>
<gene>
    <name evidence="1" type="ORF">AZI85_10860</name>
</gene>
<evidence type="ECO:0008006" key="3">
    <source>
        <dbReference type="Google" id="ProtNLM"/>
    </source>
</evidence>
<protein>
    <recommendedName>
        <fullName evidence="3">Alpha/beta hydrolase</fullName>
    </recommendedName>
</protein>
<dbReference type="SUPFAM" id="SSF53474">
    <property type="entry name" value="alpha/beta-Hydrolases"/>
    <property type="match status" value="1"/>
</dbReference>
<comment type="caution">
    <text evidence="1">The sequence shown here is derived from an EMBL/GenBank/DDBJ whole genome shotgun (WGS) entry which is preliminary data.</text>
</comment>
<dbReference type="AlphaFoldDB" id="A0A150WC59"/>
<dbReference type="RefSeq" id="WP_063244797.1">
    <property type="nucleotide sequence ID" value="NZ_CP168967.1"/>
</dbReference>
<dbReference type="OrthoDB" id="5290176at2"/>